<evidence type="ECO:0000313" key="3">
    <source>
        <dbReference type="Proteomes" id="UP000729402"/>
    </source>
</evidence>
<reference evidence="2" key="1">
    <citation type="journal article" date="2021" name="bioRxiv">
        <title>Whole Genome Assembly and Annotation of Northern Wild Rice, Zizania palustris L., Supports a Whole Genome Duplication in the Zizania Genus.</title>
        <authorList>
            <person name="Haas M."/>
            <person name="Kono T."/>
            <person name="Macchietto M."/>
            <person name="Millas R."/>
            <person name="McGilp L."/>
            <person name="Shao M."/>
            <person name="Duquette J."/>
            <person name="Hirsch C.N."/>
            <person name="Kimball J."/>
        </authorList>
    </citation>
    <scope>NUCLEOTIDE SEQUENCE</scope>
    <source>
        <tissue evidence="2">Fresh leaf tissue</tissue>
    </source>
</reference>
<dbReference type="OrthoDB" id="2384430at2759"/>
<feature type="region of interest" description="Disordered" evidence="1">
    <location>
        <begin position="80"/>
        <end position="103"/>
    </location>
</feature>
<name>A0A8J5W958_ZIZPA</name>
<dbReference type="EMBL" id="JAAALK010000082">
    <property type="protein sequence ID" value="KAG8085209.1"/>
    <property type="molecule type" value="Genomic_DNA"/>
</dbReference>
<gene>
    <name evidence="2" type="ORF">GUJ93_ZPchr0010g10811</name>
</gene>
<keyword evidence="3" id="KW-1185">Reference proteome</keyword>
<sequence length="103" mass="11572">MDGANAGAAEDERRPLSEVVGDCVQRWFQDALKEARRGDTAMQVLVAQMYHSGYGIPKNEHKGRAWVEKASRYRPSVWKIGTKRPGYNASDSDSEEANDDEKQ</sequence>
<dbReference type="PANTHER" id="PTHR36792">
    <property type="entry name" value="EXPRESSED PROTEIN"/>
    <property type="match status" value="1"/>
</dbReference>
<dbReference type="PANTHER" id="PTHR36792:SF16">
    <property type="entry name" value="OS05G0342900 PROTEIN"/>
    <property type="match status" value="1"/>
</dbReference>
<accession>A0A8J5W958</accession>
<comment type="caution">
    <text evidence="2">The sequence shown here is derived from an EMBL/GenBank/DDBJ whole genome shotgun (WGS) entry which is preliminary data.</text>
</comment>
<proteinExistence type="predicted"/>
<evidence type="ECO:0000256" key="1">
    <source>
        <dbReference type="SAM" id="MobiDB-lite"/>
    </source>
</evidence>
<evidence type="ECO:0000313" key="2">
    <source>
        <dbReference type="EMBL" id="KAG8085209.1"/>
    </source>
</evidence>
<reference evidence="2" key="2">
    <citation type="submission" date="2021-02" db="EMBL/GenBank/DDBJ databases">
        <authorList>
            <person name="Kimball J.A."/>
            <person name="Haas M.W."/>
            <person name="Macchietto M."/>
            <person name="Kono T."/>
            <person name="Duquette J."/>
            <person name="Shao M."/>
        </authorList>
    </citation>
    <scope>NUCLEOTIDE SEQUENCE</scope>
    <source>
        <tissue evidence="2">Fresh leaf tissue</tissue>
    </source>
</reference>
<dbReference type="AlphaFoldDB" id="A0A8J5W958"/>
<protein>
    <submittedName>
        <fullName evidence="2">Uncharacterized protein</fullName>
    </submittedName>
</protein>
<dbReference type="Proteomes" id="UP000729402">
    <property type="component" value="Unassembled WGS sequence"/>
</dbReference>
<organism evidence="2 3">
    <name type="scientific">Zizania palustris</name>
    <name type="common">Northern wild rice</name>
    <dbReference type="NCBI Taxonomy" id="103762"/>
    <lineage>
        <taxon>Eukaryota</taxon>
        <taxon>Viridiplantae</taxon>
        <taxon>Streptophyta</taxon>
        <taxon>Embryophyta</taxon>
        <taxon>Tracheophyta</taxon>
        <taxon>Spermatophyta</taxon>
        <taxon>Magnoliopsida</taxon>
        <taxon>Liliopsida</taxon>
        <taxon>Poales</taxon>
        <taxon>Poaceae</taxon>
        <taxon>BOP clade</taxon>
        <taxon>Oryzoideae</taxon>
        <taxon>Oryzeae</taxon>
        <taxon>Zizaniinae</taxon>
        <taxon>Zizania</taxon>
    </lineage>
</organism>
<feature type="compositionally biased region" description="Acidic residues" evidence="1">
    <location>
        <begin position="92"/>
        <end position="103"/>
    </location>
</feature>